<sequence>MSDLTILGGGFAGVWAAMSAAAERKALGEENITISLVTKDPCLTIRPRLYEGAKEEMRVPLAPLMTTIGANLITATASGIDPGSRSIDLADGGTLAYRRLVLATGSRLKRIPVRGADEYCHCVDTYEEAASFDEKLVSLRDTATAIVIGASFTGLELATELRTRMGAKARIVLIDSAERAGIELGNNPRAAIEEALNDCRIETRFGRTAERISAGEITLDDGERIETDVTVLATGMEASPLTKSIPGEKDRHGRLMVGPDLKVFGASDIFAAGDTANVLADDTHEVFMSCQHAMPLGQFAGHNALRDLLGLPTRAFRKEFYATCLDLGPWGALFTTGWNREIQKAREEGKEMKRQINTQWIYPPSPDLGADAIFEAVALPVATDPEPREVRSA</sequence>
<comment type="caution">
    <text evidence="7">The sequence shown here is derived from an EMBL/GenBank/DDBJ whole genome shotgun (WGS) entry which is preliminary data.</text>
</comment>
<dbReference type="PANTHER" id="PTHR42913:SF3">
    <property type="entry name" value="64 KDA MITOCHONDRIAL NADH DEHYDROGENASE (EUROFUNG)"/>
    <property type="match status" value="1"/>
</dbReference>
<evidence type="ECO:0000313" key="7">
    <source>
        <dbReference type="EMBL" id="MXN66655.1"/>
    </source>
</evidence>
<protein>
    <submittedName>
        <fullName evidence="7">NAD(P)/FAD-dependent oxidoreductase</fullName>
    </submittedName>
</protein>
<dbReference type="Pfam" id="PF07992">
    <property type="entry name" value="Pyr_redox_2"/>
    <property type="match status" value="1"/>
</dbReference>
<accession>A0A7X3LX33</accession>
<evidence type="ECO:0000256" key="3">
    <source>
        <dbReference type="ARBA" id="ARBA00022630"/>
    </source>
</evidence>
<evidence type="ECO:0000259" key="6">
    <source>
        <dbReference type="Pfam" id="PF07992"/>
    </source>
</evidence>
<keyword evidence="4" id="KW-0274">FAD</keyword>
<dbReference type="GO" id="GO:0003955">
    <property type="term" value="F:NAD(P)H dehydrogenase (quinone) activity"/>
    <property type="evidence" value="ECO:0007669"/>
    <property type="project" value="TreeGrafter"/>
</dbReference>
<dbReference type="Proteomes" id="UP000433101">
    <property type="component" value="Unassembled WGS sequence"/>
</dbReference>
<keyword evidence="3" id="KW-0285">Flavoprotein</keyword>
<feature type="domain" description="FAD/NAD(P)-binding" evidence="6">
    <location>
        <begin position="3"/>
        <end position="294"/>
    </location>
</feature>
<dbReference type="InterPro" id="IPR036188">
    <property type="entry name" value="FAD/NAD-bd_sf"/>
</dbReference>
<organism evidence="7 8">
    <name type="scientific">Stappia sediminis</name>
    <dbReference type="NCBI Taxonomy" id="2692190"/>
    <lineage>
        <taxon>Bacteria</taxon>
        <taxon>Pseudomonadati</taxon>
        <taxon>Pseudomonadota</taxon>
        <taxon>Alphaproteobacteria</taxon>
        <taxon>Hyphomicrobiales</taxon>
        <taxon>Stappiaceae</taxon>
        <taxon>Stappia</taxon>
    </lineage>
</organism>
<evidence type="ECO:0000313" key="8">
    <source>
        <dbReference type="Proteomes" id="UP000433101"/>
    </source>
</evidence>
<evidence type="ECO:0000256" key="4">
    <source>
        <dbReference type="ARBA" id="ARBA00022827"/>
    </source>
</evidence>
<dbReference type="PRINTS" id="PR00368">
    <property type="entry name" value="FADPNR"/>
</dbReference>
<evidence type="ECO:0000256" key="2">
    <source>
        <dbReference type="ARBA" id="ARBA00005272"/>
    </source>
</evidence>
<proteinExistence type="inferred from homology"/>
<comment type="cofactor">
    <cofactor evidence="1">
        <name>FAD</name>
        <dbReference type="ChEBI" id="CHEBI:57692"/>
    </cofactor>
</comment>
<evidence type="ECO:0000256" key="1">
    <source>
        <dbReference type="ARBA" id="ARBA00001974"/>
    </source>
</evidence>
<dbReference type="GO" id="GO:0019646">
    <property type="term" value="P:aerobic electron transport chain"/>
    <property type="evidence" value="ECO:0007669"/>
    <property type="project" value="TreeGrafter"/>
</dbReference>
<dbReference type="AlphaFoldDB" id="A0A7X3LX33"/>
<dbReference type="EMBL" id="WUMV01000008">
    <property type="protein sequence ID" value="MXN66655.1"/>
    <property type="molecule type" value="Genomic_DNA"/>
</dbReference>
<comment type="similarity">
    <text evidence="2">Belongs to the NADH dehydrogenase family.</text>
</comment>
<reference evidence="7 8" key="1">
    <citation type="submission" date="2019-12" db="EMBL/GenBank/DDBJ databases">
        <authorList>
            <person name="Li M."/>
        </authorList>
    </citation>
    <scope>NUCLEOTIDE SEQUENCE [LARGE SCALE GENOMIC DNA]</scope>
    <source>
        <strain evidence="7 8">GBMRC 2046</strain>
    </source>
</reference>
<dbReference type="InterPro" id="IPR023753">
    <property type="entry name" value="FAD/NAD-binding_dom"/>
</dbReference>
<dbReference type="RefSeq" id="WP_160776905.1">
    <property type="nucleotide sequence ID" value="NZ_WUMV01000008.1"/>
</dbReference>
<dbReference type="Gene3D" id="3.50.50.100">
    <property type="match status" value="1"/>
</dbReference>
<name>A0A7X3LX33_9HYPH</name>
<dbReference type="InterPro" id="IPR051169">
    <property type="entry name" value="NADH-Q_oxidoreductase"/>
</dbReference>
<keyword evidence="8" id="KW-1185">Reference proteome</keyword>
<evidence type="ECO:0000256" key="5">
    <source>
        <dbReference type="ARBA" id="ARBA00023002"/>
    </source>
</evidence>
<dbReference type="PRINTS" id="PR00411">
    <property type="entry name" value="PNDRDTASEI"/>
</dbReference>
<dbReference type="PANTHER" id="PTHR42913">
    <property type="entry name" value="APOPTOSIS-INDUCING FACTOR 1"/>
    <property type="match status" value="1"/>
</dbReference>
<keyword evidence="5" id="KW-0560">Oxidoreductase</keyword>
<gene>
    <name evidence="7" type="ORF">GR183_17190</name>
</gene>
<dbReference type="SUPFAM" id="SSF51905">
    <property type="entry name" value="FAD/NAD(P)-binding domain"/>
    <property type="match status" value="1"/>
</dbReference>